<dbReference type="PANTHER" id="PTHR24029">
    <property type="entry name" value="UVRABC SYSTEM PROTEIN B"/>
    <property type="match status" value="1"/>
</dbReference>
<evidence type="ECO:0000313" key="4">
    <source>
        <dbReference type="EMBL" id="SVC65720.1"/>
    </source>
</evidence>
<dbReference type="InterPro" id="IPR027417">
    <property type="entry name" value="P-loop_NTPase"/>
</dbReference>
<feature type="non-terminal residue" evidence="4">
    <location>
        <position position="312"/>
    </location>
</feature>
<dbReference type="InterPro" id="IPR041471">
    <property type="entry name" value="UvrB_inter"/>
</dbReference>
<dbReference type="PANTHER" id="PTHR24029:SF1">
    <property type="entry name" value="TRANSCRIPTION-REPAIR-COUPLING FACTOR"/>
    <property type="match status" value="1"/>
</dbReference>
<dbReference type="SUPFAM" id="SSF52540">
    <property type="entry name" value="P-loop containing nucleoside triphosphate hydrolases"/>
    <property type="match status" value="1"/>
</dbReference>
<accession>A0A382NYK1</accession>
<dbReference type="Gene3D" id="3.40.50.11180">
    <property type="match status" value="1"/>
</dbReference>
<name>A0A382NYK1_9ZZZZ</name>
<dbReference type="GO" id="GO:0006289">
    <property type="term" value="P:nucleotide-excision repair"/>
    <property type="evidence" value="ECO:0007669"/>
    <property type="project" value="InterPro"/>
</dbReference>
<gene>
    <name evidence="4" type="ORF">METZ01_LOCUS318574</name>
</gene>
<dbReference type="GO" id="GO:0016887">
    <property type="term" value="F:ATP hydrolysis activity"/>
    <property type="evidence" value="ECO:0007669"/>
    <property type="project" value="InterPro"/>
</dbReference>
<dbReference type="GO" id="GO:0009380">
    <property type="term" value="C:excinuclease repair complex"/>
    <property type="evidence" value="ECO:0007669"/>
    <property type="project" value="InterPro"/>
</dbReference>
<evidence type="ECO:0000256" key="2">
    <source>
        <dbReference type="ARBA" id="ARBA00022840"/>
    </source>
</evidence>
<sequence length="312" mass="33882">MDPLDVDVIMPTSTFFGLQTLLKTAVKRAGFEIEAKAVTGLSASAQALFVARASRHKNSVSILVVPSDASVASVTADIRFFLTALEGLSVSFAHQVVLPFPSHEVDPYRGLPPHFEITSARARVLHSLVTDRVRIIVASASALVMRVSSPEQITAGSADLTLGHDITPTALGDVLQVAGFVREDPVDKHGECCIRGGVVDFFPANESKPVRIEFVGDVVESIRRFDPATQRSTGPEDHVEVVPLQDRLVDWVNDHSLNESASFLDYLNLRGSSVFLSEPDEIMAQLDETFEQITINYKTSLAENLSSPSPET</sequence>
<keyword evidence="1" id="KW-0547">Nucleotide-binding</keyword>
<dbReference type="InterPro" id="IPR004807">
    <property type="entry name" value="UvrB"/>
</dbReference>
<keyword evidence="2" id="KW-0067">ATP-binding</keyword>
<dbReference type="GO" id="GO:0003677">
    <property type="term" value="F:DNA binding"/>
    <property type="evidence" value="ECO:0007669"/>
    <property type="project" value="InterPro"/>
</dbReference>
<dbReference type="Pfam" id="PF17757">
    <property type="entry name" value="UvrB_inter"/>
    <property type="match status" value="1"/>
</dbReference>
<organism evidence="4">
    <name type="scientific">marine metagenome</name>
    <dbReference type="NCBI Taxonomy" id="408172"/>
    <lineage>
        <taxon>unclassified sequences</taxon>
        <taxon>metagenomes</taxon>
        <taxon>ecological metagenomes</taxon>
    </lineage>
</organism>
<dbReference type="AlphaFoldDB" id="A0A382NYK1"/>
<protein>
    <recommendedName>
        <fullName evidence="3">UvrB interaction domain-containing protein</fullName>
    </recommendedName>
</protein>
<proteinExistence type="predicted"/>
<evidence type="ECO:0000259" key="3">
    <source>
        <dbReference type="Pfam" id="PF17757"/>
    </source>
</evidence>
<dbReference type="EMBL" id="UINC01103383">
    <property type="protein sequence ID" value="SVC65720.1"/>
    <property type="molecule type" value="Genomic_DNA"/>
</dbReference>
<dbReference type="GO" id="GO:0005524">
    <property type="term" value="F:ATP binding"/>
    <property type="evidence" value="ECO:0007669"/>
    <property type="project" value="UniProtKB-KW"/>
</dbReference>
<evidence type="ECO:0000256" key="1">
    <source>
        <dbReference type="ARBA" id="ARBA00022741"/>
    </source>
</evidence>
<feature type="domain" description="UvrB interaction" evidence="3">
    <location>
        <begin position="160"/>
        <end position="244"/>
    </location>
</feature>
<reference evidence="4" key="1">
    <citation type="submission" date="2018-05" db="EMBL/GenBank/DDBJ databases">
        <authorList>
            <person name="Lanie J.A."/>
            <person name="Ng W.-L."/>
            <person name="Kazmierczak K.M."/>
            <person name="Andrzejewski T.M."/>
            <person name="Davidsen T.M."/>
            <person name="Wayne K.J."/>
            <person name="Tettelin H."/>
            <person name="Glass J.I."/>
            <person name="Rusch D."/>
            <person name="Podicherti R."/>
            <person name="Tsui H.-C.T."/>
            <person name="Winkler M.E."/>
        </authorList>
    </citation>
    <scope>NUCLEOTIDE SEQUENCE</scope>
</reference>
<dbReference type="Gene3D" id="3.30.2060.10">
    <property type="entry name" value="Penicillin-binding protein 1b domain"/>
    <property type="match status" value="1"/>
</dbReference>